<evidence type="ECO:0000256" key="3">
    <source>
        <dbReference type="ARBA" id="ARBA00022917"/>
    </source>
</evidence>
<gene>
    <name evidence="9" type="ORF">TTAC_LOCUS8639</name>
</gene>
<dbReference type="GO" id="GO:1990904">
    <property type="term" value="C:ribonucleoprotein complex"/>
    <property type="evidence" value="ECO:0007669"/>
    <property type="project" value="UniProtKB-KW"/>
</dbReference>
<dbReference type="EMBL" id="UYWX01020552">
    <property type="protein sequence ID" value="VDM33256.1"/>
    <property type="molecule type" value="Genomic_DNA"/>
</dbReference>
<evidence type="ECO:0000256" key="6">
    <source>
        <dbReference type="ARBA" id="ARBA00023134"/>
    </source>
</evidence>
<dbReference type="OrthoDB" id="198619at2759"/>
<feature type="domain" description="Tr-type G" evidence="8">
    <location>
        <begin position="223"/>
        <end position="515"/>
    </location>
</feature>
<keyword evidence="5" id="KW-0496">Mitochondrion</keyword>
<evidence type="ECO:0000256" key="7">
    <source>
        <dbReference type="ARBA" id="ARBA00023274"/>
    </source>
</evidence>
<dbReference type="Pfam" id="PF00009">
    <property type="entry name" value="GTP_EFTU"/>
    <property type="match status" value="1"/>
</dbReference>
<dbReference type="GO" id="GO:0032543">
    <property type="term" value="P:mitochondrial translation"/>
    <property type="evidence" value="ECO:0007669"/>
    <property type="project" value="TreeGrafter"/>
</dbReference>
<dbReference type="InterPro" id="IPR005225">
    <property type="entry name" value="Small_GTP-bd"/>
</dbReference>
<reference evidence="9 10" key="2">
    <citation type="submission" date="2018-11" db="EMBL/GenBank/DDBJ databases">
        <authorList>
            <consortium name="Pathogen Informatics"/>
        </authorList>
    </citation>
    <scope>NUCLEOTIDE SEQUENCE [LARGE SCALE GENOMIC DNA]</scope>
</reference>
<dbReference type="PROSITE" id="PS00301">
    <property type="entry name" value="G_TR_1"/>
    <property type="match status" value="1"/>
</dbReference>
<dbReference type="GO" id="GO:0005525">
    <property type="term" value="F:GTP binding"/>
    <property type="evidence" value="ECO:0007669"/>
    <property type="project" value="UniProtKB-KW"/>
</dbReference>
<evidence type="ECO:0000313" key="10">
    <source>
        <dbReference type="Proteomes" id="UP000274429"/>
    </source>
</evidence>
<protein>
    <submittedName>
        <fullName evidence="11">Tr-type G domain-containing protein</fullName>
    </submittedName>
</protein>
<dbReference type="FunFam" id="3.30.70.870:FF:000002">
    <property type="entry name" value="Translation elongation factor 2"/>
    <property type="match status" value="1"/>
</dbReference>
<dbReference type="Pfam" id="PF22042">
    <property type="entry name" value="EF-G_D2"/>
    <property type="match status" value="1"/>
</dbReference>
<dbReference type="GO" id="GO:0003924">
    <property type="term" value="F:GTPase activity"/>
    <property type="evidence" value="ECO:0007669"/>
    <property type="project" value="InterPro"/>
</dbReference>
<dbReference type="PRINTS" id="PR00315">
    <property type="entry name" value="ELONGATNFCT"/>
</dbReference>
<dbReference type="AlphaFoldDB" id="A0A0R3X5C3"/>
<keyword evidence="2" id="KW-0547">Nucleotide-binding</keyword>
<dbReference type="InterPro" id="IPR027417">
    <property type="entry name" value="P-loop_NTPase"/>
</dbReference>
<dbReference type="SUPFAM" id="SSF47973">
    <property type="entry name" value="Ribosomal protein S7"/>
    <property type="match status" value="1"/>
</dbReference>
<dbReference type="InterPro" id="IPR023798">
    <property type="entry name" value="Ribosomal_uS7_dom"/>
</dbReference>
<dbReference type="STRING" id="6205.A0A0R3X5C3"/>
<dbReference type="InterPro" id="IPR009022">
    <property type="entry name" value="EFG_III"/>
</dbReference>
<dbReference type="InterPro" id="IPR041095">
    <property type="entry name" value="EFG_II"/>
</dbReference>
<evidence type="ECO:0000259" key="8">
    <source>
        <dbReference type="PROSITE" id="PS51722"/>
    </source>
</evidence>
<dbReference type="PROSITE" id="PS51722">
    <property type="entry name" value="G_TR_2"/>
    <property type="match status" value="1"/>
</dbReference>
<dbReference type="InterPro" id="IPR053905">
    <property type="entry name" value="EF-G-like_DII"/>
</dbReference>
<dbReference type="WBParaSite" id="TTAC_0000865401-mRNA-1">
    <property type="protein sequence ID" value="TTAC_0000865401-mRNA-1"/>
    <property type="gene ID" value="TTAC_0000865401"/>
</dbReference>
<keyword evidence="4" id="KW-0689">Ribosomal protein</keyword>
<dbReference type="Gene3D" id="3.30.70.240">
    <property type="match status" value="1"/>
</dbReference>
<dbReference type="GO" id="GO:0005759">
    <property type="term" value="C:mitochondrial matrix"/>
    <property type="evidence" value="ECO:0007669"/>
    <property type="project" value="UniProtKB-ARBA"/>
</dbReference>
<dbReference type="Gene3D" id="2.40.30.10">
    <property type="entry name" value="Translation factors"/>
    <property type="match status" value="1"/>
</dbReference>
<dbReference type="CDD" id="cd16262">
    <property type="entry name" value="EFG_III"/>
    <property type="match status" value="1"/>
</dbReference>
<dbReference type="GO" id="GO:0005840">
    <property type="term" value="C:ribosome"/>
    <property type="evidence" value="ECO:0007669"/>
    <property type="project" value="UniProtKB-KW"/>
</dbReference>
<accession>A0A0R3X5C3</accession>
<name>A0A0R3X5C3_HYDTA</name>
<dbReference type="PANTHER" id="PTHR43261">
    <property type="entry name" value="TRANSLATION ELONGATION FACTOR G-RELATED"/>
    <property type="match status" value="1"/>
</dbReference>
<comment type="similarity">
    <text evidence="1">Belongs to the universal ribosomal protein uS7 family.</text>
</comment>
<dbReference type="NCBIfam" id="TIGR00231">
    <property type="entry name" value="small_GTP"/>
    <property type="match status" value="1"/>
</dbReference>
<evidence type="ECO:0000313" key="11">
    <source>
        <dbReference type="WBParaSite" id="TTAC_0000865401-mRNA-1"/>
    </source>
</evidence>
<proteinExistence type="inferred from homology"/>
<dbReference type="InterPro" id="IPR000795">
    <property type="entry name" value="T_Tr_GTP-bd_dom"/>
</dbReference>
<keyword evidence="6" id="KW-0342">GTP-binding</keyword>
<evidence type="ECO:0000256" key="5">
    <source>
        <dbReference type="ARBA" id="ARBA00023128"/>
    </source>
</evidence>
<evidence type="ECO:0000256" key="4">
    <source>
        <dbReference type="ARBA" id="ARBA00022980"/>
    </source>
</evidence>
<keyword evidence="7" id="KW-0687">Ribonucleoprotein</keyword>
<dbReference type="SUPFAM" id="SSF52540">
    <property type="entry name" value="P-loop containing nucleoside triphosphate hydrolases"/>
    <property type="match status" value="1"/>
</dbReference>
<dbReference type="Pfam" id="PF00679">
    <property type="entry name" value="EFG_C"/>
    <property type="match status" value="1"/>
</dbReference>
<dbReference type="Proteomes" id="UP000274429">
    <property type="component" value="Unassembled WGS sequence"/>
</dbReference>
<sequence>MLLSRSVLPFSRLTLVYRFYQPFRGKKYHYALEPKILPPGTRLDINDPLLYKTVEPISKWRHSGKNWDPIVSKMMGMMLYDGDRETAREVMRKTFAEIKFIQMGKRKKLVGAEFDAVEVNPIKIINQAVTNCSPLLVLHSVRRGGFIYKVPAPPQNETVSRHMAIRWILEAARNKDKNMRIWVSLAHELINAANNEGCGALSWASQVWRYRHHASIISEESTRKVRNVGLIAHIDAGKTTTTEQMLFLAGRTRAVGEVDRGDTVTDYLAEERERGISIMSAAACLTWRQHDIHLIDTPGHVDFTFEVERGLTAVDSALVIIDACKGVETQTRTVWSQADRYQLPRLVFVNKMDRPMANFNNCLLSLHHRFGGPFFPLQMPVCIGKDRFVGVVWPTTPRQDSRCFSQKDLLKFLASKELRKSEELSGISFAAVLPLALKARGQLLASLAELDDAFANEYLLLDTPESLLPADVVHDCVKRVTISSRGFPVLLGSSRRNVGIQPILDGIVDYLPDPSQRPLPPHVASVLSRVQRSTPSESQSSPILLTFKIIFDPQRGPLSLTRVYSGYVRSCMQIRNWTRHDLDDASLVEKIGTLLQLTGDTYEIVDCAGPGNIVALSGLQSTRTGDILGPVISSSPDSEVDERMDADVDDAFIPQPVVHAALEPKSSSTLRNLEHALQCMQREDPSFKATFDKETGQWVVAGMGDLHLEVILSRLRREYRLEVNMGSLLISHREMPEAGHECCGTAVSTGMIGGRQRTIFVELDVFSDGQTNASSRLRVIFVKGWNLEGQKGGGGSGDTDHSAAIQHKVMMCVRQGCEVALATGGPSLRSPVLGVGVRIRRVGQLASAPVDNSFIESNLTRLQVPLASQSFAPFAALLRSTVMKAQTKALASLPGWRIMEPVMTVEIQIPVDDGKVLNQLSLIPGTYPSETVANELCNESHMLEAMGAFFTMNTRINVSDLTMVGGLFCYVISLLNSGSQDASLAPFLGELARRRGEVETVEVAEHDGYGGNKYLLRAFAPLAELTGFSAAVRSLSSGRADIVLRFSRFQPVST</sequence>
<dbReference type="Pfam" id="PF00177">
    <property type="entry name" value="Ribosomal_S7"/>
    <property type="match status" value="1"/>
</dbReference>
<evidence type="ECO:0000256" key="2">
    <source>
        <dbReference type="ARBA" id="ARBA00022741"/>
    </source>
</evidence>
<dbReference type="SUPFAM" id="SSF50447">
    <property type="entry name" value="Translation proteins"/>
    <property type="match status" value="1"/>
</dbReference>
<dbReference type="InterPro" id="IPR009000">
    <property type="entry name" value="Transl_B-barrel_sf"/>
</dbReference>
<keyword evidence="3" id="KW-0648">Protein biosynthesis</keyword>
<dbReference type="PANTHER" id="PTHR43261:SF1">
    <property type="entry name" value="RIBOSOME-RELEASING FACTOR 2, MITOCHONDRIAL"/>
    <property type="match status" value="1"/>
</dbReference>
<dbReference type="InterPro" id="IPR035647">
    <property type="entry name" value="EFG_III/V"/>
</dbReference>
<dbReference type="InterPro" id="IPR000640">
    <property type="entry name" value="EFG_V-like"/>
</dbReference>
<dbReference type="Gene3D" id="3.30.70.870">
    <property type="entry name" value="Elongation Factor G (Translational Gtpase), domain 3"/>
    <property type="match status" value="1"/>
</dbReference>
<dbReference type="Gene3D" id="3.40.50.300">
    <property type="entry name" value="P-loop containing nucleotide triphosphate hydrolases"/>
    <property type="match status" value="1"/>
</dbReference>
<dbReference type="GO" id="GO:0032790">
    <property type="term" value="P:ribosome disassembly"/>
    <property type="evidence" value="ECO:0007669"/>
    <property type="project" value="TreeGrafter"/>
</dbReference>
<keyword evidence="10" id="KW-1185">Reference proteome</keyword>
<dbReference type="SUPFAM" id="SSF54980">
    <property type="entry name" value="EF-G C-terminal domain-like"/>
    <property type="match status" value="2"/>
</dbReference>
<evidence type="ECO:0000256" key="1">
    <source>
        <dbReference type="ARBA" id="ARBA00007151"/>
    </source>
</evidence>
<dbReference type="InterPro" id="IPR036823">
    <property type="entry name" value="Ribosomal_uS7_dom_sf"/>
</dbReference>
<dbReference type="InterPro" id="IPR031157">
    <property type="entry name" value="G_TR_CS"/>
</dbReference>
<dbReference type="Pfam" id="PF14492">
    <property type="entry name" value="EFG_III"/>
    <property type="match status" value="1"/>
</dbReference>
<dbReference type="Gene3D" id="1.10.455.10">
    <property type="entry name" value="Ribosomal protein S7 domain"/>
    <property type="match status" value="1"/>
</dbReference>
<dbReference type="FunFam" id="3.40.50.300:FF:000514">
    <property type="entry name" value="Ribosome-releasing factor 2, mitochondrial"/>
    <property type="match status" value="1"/>
</dbReference>
<reference evidence="11" key="1">
    <citation type="submission" date="2016-04" db="UniProtKB">
        <authorList>
            <consortium name="WormBaseParasite"/>
        </authorList>
    </citation>
    <scope>IDENTIFICATION</scope>
</reference>
<organism evidence="11">
    <name type="scientific">Hydatigena taeniaeformis</name>
    <name type="common">Feline tapeworm</name>
    <name type="synonym">Taenia taeniaeformis</name>
    <dbReference type="NCBI Taxonomy" id="6205"/>
    <lineage>
        <taxon>Eukaryota</taxon>
        <taxon>Metazoa</taxon>
        <taxon>Spiralia</taxon>
        <taxon>Lophotrochozoa</taxon>
        <taxon>Platyhelminthes</taxon>
        <taxon>Cestoda</taxon>
        <taxon>Eucestoda</taxon>
        <taxon>Cyclophyllidea</taxon>
        <taxon>Taeniidae</taxon>
        <taxon>Hydatigera</taxon>
    </lineage>
</organism>
<evidence type="ECO:0000313" key="9">
    <source>
        <dbReference type="EMBL" id="VDM33256.1"/>
    </source>
</evidence>